<evidence type="ECO:0000313" key="7">
    <source>
        <dbReference type="Proteomes" id="UP000199470"/>
    </source>
</evidence>
<keyword evidence="2 6" id="KW-0808">Transferase</keyword>
<dbReference type="CDD" id="cd03360">
    <property type="entry name" value="LbH_AT_putative"/>
    <property type="match status" value="1"/>
</dbReference>
<dbReference type="InterPro" id="IPR020019">
    <property type="entry name" value="AcTrfase_PglD-like"/>
</dbReference>
<dbReference type="SUPFAM" id="SSF51161">
    <property type="entry name" value="Trimeric LpxA-like enzymes"/>
    <property type="match status" value="1"/>
</dbReference>
<dbReference type="InterPro" id="IPR018357">
    <property type="entry name" value="Hexapep_transf_CS"/>
</dbReference>
<evidence type="ECO:0000313" key="6">
    <source>
        <dbReference type="EMBL" id="SFM39536.1"/>
    </source>
</evidence>
<keyword evidence="7" id="KW-1185">Reference proteome</keyword>
<feature type="binding site" evidence="5">
    <location>
        <position position="179"/>
    </location>
    <ligand>
        <name>acetyl-CoA</name>
        <dbReference type="ChEBI" id="CHEBI:57288"/>
    </ligand>
</feature>
<gene>
    <name evidence="6" type="ORF">SAMN02982985_03926</name>
</gene>
<sequence length="224" mass="22999">MSRPRLVVFGTSNIVSDLFDCALANGFDIGRVVLHHAEQVGERDRSLAERLAALAPFGQTPQVDHVDRFVPGADELYLLGPTTPTRAELAALVAARWALPFATLVHPSAYVSPLAALAPGVFVGANSVLGPGVRLGEHVFVNRGVTVGHDTVVGAFSRLQPGSNLGGLSTLGCGVTVAIGATVLERLRIGDGAFIGAGSVVTADVAADSLAVGVPARVRKLAAP</sequence>
<dbReference type="InterPro" id="IPR011004">
    <property type="entry name" value="Trimer_LpxA-like_sf"/>
</dbReference>
<dbReference type="InterPro" id="IPR050179">
    <property type="entry name" value="Trans_hexapeptide_repeat"/>
</dbReference>
<evidence type="ECO:0000256" key="3">
    <source>
        <dbReference type="ARBA" id="ARBA00022737"/>
    </source>
</evidence>
<keyword evidence="3" id="KW-0677">Repeat</keyword>
<evidence type="ECO:0000256" key="2">
    <source>
        <dbReference type="ARBA" id="ARBA00022679"/>
    </source>
</evidence>
<dbReference type="STRING" id="758825.SAMN02982985_03926"/>
<dbReference type="OrthoDB" id="272049at2"/>
<evidence type="ECO:0000256" key="4">
    <source>
        <dbReference type="PIRSR" id="PIRSR620019-1"/>
    </source>
</evidence>
<evidence type="ECO:0000256" key="1">
    <source>
        <dbReference type="ARBA" id="ARBA00007274"/>
    </source>
</evidence>
<dbReference type="PROSITE" id="PS00101">
    <property type="entry name" value="HEXAPEP_TRANSFERASES"/>
    <property type="match status" value="1"/>
</dbReference>
<dbReference type="Gene3D" id="2.160.10.10">
    <property type="entry name" value="Hexapeptide repeat proteins"/>
    <property type="match status" value="1"/>
</dbReference>
<dbReference type="AlphaFoldDB" id="A0A1I4QIE1"/>
<protein>
    <submittedName>
        <fullName evidence="6">Sugar O-acyltransferase, sialic acid O-acetyltransferase NeuD family</fullName>
    </submittedName>
</protein>
<dbReference type="Proteomes" id="UP000199470">
    <property type="component" value="Unassembled WGS sequence"/>
</dbReference>
<dbReference type="GO" id="GO:0016746">
    <property type="term" value="F:acyltransferase activity"/>
    <property type="evidence" value="ECO:0007669"/>
    <property type="project" value="UniProtKB-KW"/>
</dbReference>
<dbReference type="PANTHER" id="PTHR43300:SF7">
    <property type="entry name" value="UDP-N-ACETYLBACILLOSAMINE N-ACETYLTRANSFERASE"/>
    <property type="match status" value="1"/>
</dbReference>
<dbReference type="RefSeq" id="WP_093389403.1">
    <property type="nucleotide sequence ID" value="NZ_FOTW01000019.1"/>
</dbReference>
<dbReference type="EMBL" id="FOTW01000019">
    <property type="protein sequence ID" value="SFM39536.1"/>
    <property type="molecule type" value="Genomic_DNA"/>
</dbReference>
<accession>A0A1I4QIE1</accession>
<reference evidence="6 7" key="1">
    <citation type="submission" date="2016-10" db="EMBL/GenBank/DDBJ databases">
        <authorList>
            <person name="de Groot N.N."/>
        </authorList>
    </citation>
    <scope>NUCLEOTIDE SEQUENCE [LARGE SCALE GENOMIC DNA]</scope>
    <source>
        <strain evidence="6 7">ATCC 43154</strain>
    </source>
</reference>
<name>A0A1I4QIE1_9BURK</name>
<comment type="similarity">
    <text evidence="1">Belongs to the transferase hexapeptide repeat family.</text>
</comment>
<feature type="site" description="Increases basicity of active site His" evidence="4">
    <location>
        <position position="150"/>
    </location>
</feature>
<organism evidence="6 7">
    <name type="scientific">Rugamonas rubra</name>
    <dbReference type="NCBI Taxonomy" id="758825"/>
    <lineage>
        <taxon>Bacteria</taxon>
        <taxon>Pseudomonadati</taxon>
        <taxon>Pseudomonadota</taxon>
        <taxon>Betaproteobacteria</taxon>
        <taxon>Burkholderiales</taxon>
        <taxon>Oxalobacteraceae</taxon>
        <taxon>Telluria group</taxon>
        <taxon>Rugamonas</taxon>
    </lineage>
</organism>
<dbReference type="PANTHER" id="PTHR43300">
    <property type="entry name" value="ACETYLTRANSFERASE"/>
    <property type="match status" value="1"/>
</dbReference>
<feature type="active site" description="Proton acceptor" evidence="4">
    <location>
        <position position="149"/>
    </location>
</feature>
<evidence type="ECO:0000256" key="5">
    <source>
        <dbReference type="PIRSR" id="PIRSR620019-2"/>
    </source>
</evidence>
<proteinExistence type="inferred from homology"/>
<keyword evidence="6" id="KW-0012">Acyltransferase</keyword>